<sequence>MNPAFERALEARLLWMQVRCYGSLGFHRLAGISARKAYCIVEYLAMDQARCDLPYASPYGSLCPTVLKDVPKLASLYEEAWIYEKRFVEEEREAADQRLRMEQSKTYANTCIERNDWSALDLPSPEHLSAELYAGKPMRVSGHFLDYEDGIVWMDNPYGVEGCLGEEPTVALCRQFLTRVARGGMYGPEP</sequence>
<accession>A0A2P0QG46</accession>
<evidence type="ECO:0000313" key="1">
    <source>
        <dbReference type="EMBL" id="ARO45356.1"/>
    </source>
</evidence>
<name>A0A2P0QG46_PSESF</name>
<proteinExistence type="predicted"/>
<organism evidence="1">
    <name type="scientific">Pseudomonas syringae pv. actinidiae</name>
    <dbReference type="NCBI Taxonomy" id="103796"/>
    <lineage>
        <taxon>Bacteria</taxon>
        <taxon>Pseudomonadati</taxon>
        <taxon>Pseudomonadota</taxon>
        <taxon>Gammaproteobacteria</taxon>
        <taxon>Pseudomonadales</taxon>
        <taxon>Pseudomonadaceae</taxon>
        <taxon>Pseudomonas</taxon>
        <taxon>Pseudomonas syringae</taxon>
    </lineage>
</organism>
<dbReference type="EMBL" id="KX009065">
    <property type="protein sequence ID" value="ARO45356.1"/>
    <property type="molecule type" value="Genomic_DNA"/>
</dbReference>
<dbReference type="AlphaFoldDB" id="A0A2P0QG46"/>
<protein>
    <submittedName>
        <fullName evidence="1">Uncharacterized protein</fullName>
    </submittedName>
</protein>
<dbReference type="RefSeq" id="WP_003368088.1">
    <property type="nucleotide sequence ID" value="NZ_CP017009.1"/>
</dbReference>
<reference evidence="1" key="1">
    <citation type="submission" date="2016-03" db="EMBL/GenBank/DDBJ databases">
        <title>The evolution of Pseudomonas syringae pv. actinidiae in New Zealand.</title>
        <authorList>
            <person name="Taiaroa G."/>
            <person name="Poulter R.T.M."/>
            <person name="Lamont I."/>
            <person name="Stockwell P."/>
            <person name="Butler M.I."/>
        </authorList>
    </citation>
    <scope>NUCLEOTIDE SEQUENCE</scope>
    <source>
        <strain evidence="1">RT849</strain>
    </source>
</reference>